<comment type="caution">
    <text evidence="6">The sequence shown here is derived from an EMBL/GenBank/DDBJ whole genome shotgun (WGS) entry which is preliminary data.</text>
</comment>
<sequence length="86" mass="9089">MSTIIAESVGGAAAILTTFCWVPQAIRTIRLRDTRAISLPAQLAFGTGLALWLTYGLMIASWPLIAANAVSLALVSVIVATKLRYG</sequence>
<dbReference type="GO" id="GO:0051119">
    <property type="term" value="F:sugar transmembrane transporter activity"/>
    <property type="evidence" value="ECO:0007669"/>
    <property type="project" value="InterPro"/>
</dbReference>
<feature type="transmembrane region" description="Helical" evidence="5">
    <location>
        <begin position="36"/>
        <end position="55"/>
    </location>
</feature>
<gene>
    <name evidence="6" type="ORF">HJG44_21445</name>
</gene>
<protein>
    <submittedName>
        <fullName evidence="6">SemiSWEET transporter</fullName>
    </submittedName>
</protein>
<dbReference type="InterPro" id="IPR047662">
    <property type="entry name" value="SemiSWEET"/>
</dbReference>
<evidence type="ECO:0000256" key="1">
    <source>
        <dbReference type="ARBA" id="ARBA00004141"/>
    </source>
</evidence>
<dbReference type="RefSeq" id="WP_171220445.1">
    <property type="nucleotide sequence ID" value="NZ_JABEPP010000007.1"/>
</dbReference>
<reference evidence="6 7" key="1">
    <citation type="submission" date="2020-04" db="EMBL/GenBank/DDBJ databases">
        <title>Enterovirga sp. isolate from soil.</title>
        <authorList>
            <person name="Chea S."/>
            <person name="Kim D.-U."/>
        </authorList>
    </citation>
    <scope>NUCLEOTIDE SEQUENCE [LARGE SCALE GENOMIC DNA]</scope>
    <source>
        <strain evidence="6 7">DB1703</strain>
    </source>
</reference>
<dbReference type="Proteomes" id="UP000564885">
    <property type="component" value="Unassembled WGS sequence"/>
</dbReference>
<evidence type="ECO:0000313" key="6">
    <source>
        <dbReference type="EMBL" id="NNM74931.1"/>
    </source>
</evidence>
<evidence type="ECO:0000256" key="4">
    <source>
        <dbReference type="ARBA" id="ARBA00023136"/>
    </source>
</evidence>
<evidence type="ECO:0000256" key="5">
    <source>
        <dbReference type="SAM" id="Phobius"/>
    </source>
</evidence>
<evidence type="ECO:0000256" key="2">
    <source>
        <dbReference type="ARBA" id="ARBA00022692"/>
    </source>
</evidence>
<dbReference type="InterPro" id="IPR006603">
    <property type="entry name" value="PQ-loop_rpt"/>
</dbReference>
<organism evidence="6 7">
    <name type="scientific">Enterovirga aerilata</name>
    <dbReference type="NCBI Taxonomy" id="2730920"/>
    <lineage>
        <taxon>Bacteria</taxon>
        <taxon>Pseudomonadati</taxon>
        <taxon>Pseudomonadota</taxon>
        <taxon>Alphaproteobacteria</taxon>
        <taxon>Hyphomicrobiales</taxon>
        <taxon>Methylobacteriaceae</taxon>
        <taxon>Enterovirga</taxon>
    </lineage>
</organism>
<keyword evidence="2 5" id="KW-0812">Transmembrane</keyword>
<evidence type="ECO:0000256" key="3">
    <source>
        <dbReference type="ARBA" id="ARBA00022989"/>
    </source>
</evidence>
<evidence type="ECO:0000313" key="7">
    <source>
        <dbReference type="Proteomes" id="UP000564885"/>
    </source>
</evidence>
<dbReference type="AlphaFoldDB" id="A0A849ICD3"/>
<comment type="subcellular location">
    <subcellularLocation>
        <location evidence="1">Membrane</location>
        <topology evidence="1">Multi-pass membrane protein</topology>
    </subcellularLocation>
</comment>
<accession>A0A849ICD3</accession>
<dbReference type="Pfam" id="PF04193">
    <property type="entry name" value="PQ-loop"/>
    <property type="match status" value="1"/>
</dbReference>
<proteinExistence type="predicted"/>
<dbReference type="GO" id="GO:0016020">
    <property type="term" value="C:membrane"/>
    <property type="evidence" value="ECO:0007669"/>
    <property type="project" value="UniProtKB-SubCell"/>
</dbReference>
<feature type="transmembrane region" description="Helical" evidence="5">
    <location>
        <begin position="61"/>
        <end position="80"/>
    </location>
</feature>
<dbReference type="EMBL" id="JABEPP010000007">
    <property type="protein sequence ID" value="NNM74931.1"/>
    <property type="molecule type" value="Genomic_DNA"/>
</dbReference>
<keyword evidence="3 5" id="KW-1133">Transmembrane helix</keyword>
<dbReference type="NCBIfam" id="NF037968">
    <property type="entry name" value="SemiSWEET_2"/>
    <property type="match status" value="1"/>
</dbReference>
<dbReference type="Gene3D" id="1.20.1280.290">
    <property type="match status" value="1"/>
</dbReference>
<keyword evidence="4 5" id="KW-0472">Membrane</keyword>
<keyword evidence="7" id="KW-1185">Reference proteome</keyword>
<name>A0A849ICD3_9HYPH</name>